<accession>A0ACB8UCX7</accession>
<evidence type="ECO:0000313" key="1">
    <source>
        <dbReference type="EMBL" id="KAI0091914.1"/>
    </source>
</evidence>
<gene>
    <name evidence="1" type="ORF">BDY19DRAFT_927391</name>
</gene>
<proteinExistence type="predicted"/>
<keyword evidence="2" id="KW-1185">Reference proteome</keyword>
<name>A0ACB8UCX7_9APHY</name>
<dbReference type="EMBL" id="MU274904">
    <property type="protein sequence ID" value="KAI0091914.1"/>
    <property type="molecule type" value="Genomic_DNA"/>
</dbReference>
<reference evidence="1" key="1">
    <citation type="journal article" date="2021" name="Environ. Microbiol.">
        <title>Gene family expansions and transcriptome signatures uncover fungal adaptations to wood decay.</title>
        <authorList>
            <person name="Hage H."/>
            <person name="Miyauchi S."/>
            <person name="Viragh M."/>
            <person name="Drula E."/>
            <person name="Min B."/>
            <person name="Chaduli D."/>
            <person name="Navarro D."/>
            <person name="Favel A."/>
            <person name="Norest M."/>
            <person name="Lesage-Meessen L."/>
            <person name="Balint B."/>
            <person name="Merenyi Z."/>
            <person name="de Eugenio L."/>
            <person name="Morin E."/>
            <person name="Martinez A.T."/>
            <person name="Baldrian P."/>
            <person name="Stursova M."/>
            <person name="Martinez M.J."/>
            <person name="Novotny C."/>
            <person name="Magnuson J.K."/>
            <person name="Spatafora J.W."/>
            <person name="Maurice S."/>
            <person name="Pangilinan J."/>
            <person name="Andreopoulos W."/>
            <person name="LaButti K."/>
            <person name="Hundley H."/>
            <person name="Na H."/>
            <person name="Kuo A."/>
            <person name="Barry K."/>
            <person name="Lipzen A."/>
            <person name="Henrissat B."/>
            <person name="Riley R."/>
            <person name="Ahrendt S."/>
            <person name="Nagy L.G."/>
            <person name="Grigoriev I.V."/>
            <person name="Martin F."/>
            <person name="Rosso M.N."/>
        </authorList>
    </citation>
    <scope>NUCLEOTIDE SEQUENCE</scope>
    <source>
        <strain evidence="1">CBS 384.51</strain>
    </source>
</reference>
<sequence>MEKFSAFRDPGTGIQPFLTPVPPVGSNALASALLPFGYIAGIVRTTAIAVLALLYMILVKGILILLSPIPPLHRMLSRIITAILGRLVLLVLGIWWIPVEVVTRKKGRNTKGSETWKPKAGDIIVSNWTSWIELLWLVFRFDPLFVLPICSPVDTEKATPRNSNPITVTPGRRTGTGSAAISSPIARTPVPRSKILGFTEGSLLTIISATGATPFTPNEYPTYTSLESIRSKANRPIVVFPECTTSNGRGLLHFSDIFPNIQVPVDKFQVFVMCVKYDPPTSLSPTLSHSIPSATLNPLSHIFKLTTSLIPLTVSIRLLAPSESPSCATFLPSDHVSGLRSNDVLTECCASLIAQVGKMKRVSFGWEDKVAFMEFYKGKKR</sequence>
<protein>
    <submittedName>
        <fullName evidence="1">Uncharacterized protein</fullName>
    </submittedName>
</protein>
<evidence type="ECO:0000313" key="2">
    <source>
        <dbReference type="Proteomes" id="UP001055072"/>
    </source>
</evidence>
<comment type="caution">
    <text evidence="1">The sequence shown here is derived from an EMBL/GenBank/DDBJ whole genome shotgun (WGS) entry which is preliminary data.</text>
</comment>
<dbReference type="Proteomes" id="UP001055072">
    <property type="component" value="Unassembled WGS sequence"/>
</dbReference>
<organism evidence="1 2">
    <name type="scientific">Irpex rosettiformis</name>
    <dbReference type="NCBI Taxonomy" id="378272"/>
    <lineage>
        <taxon>Eukaryota</taxon>
        <taxon>Fungi</taxon>
        <taxon>Dikarya</taxon>
        <taxon>Basidiomycota</taxon>
        <taxon>Agaricomycotina</taxon>
        <taxon>Agaricomycetes</taxon>
        <taxon>Polyporales</taxon>
        <taxon>Irpicaceae</taxon>
        <taxon>Irpex</taxon>
    </lineage>
</organism>